<dbReference type="PANTHER" id="PTHR11364:SF27">
    <property type="entry name" value="SULFURTRANSFERASE"/>
    <property type="match status" value="1"/>
</dbReference>
<name>A0A4R5KB62_9BACL</name>
<evidence type="ECO:0000313" key="4">
    <source>
        <dbReference type="EMBL" id="TDF92142.1"/>
    </source>
</evidence>
<dbReference type="OrthoDB" id="9770030at2"/>
<organism evidence="4 5">
    <name type="scientific">Paenibacillus piri</name>
    <dbReference type="NCBI Taxonomy" id="2547395"/>
    <lineage>
        <taxon>Bacteria</taxon>
        <taxon>Bacillati</taxon>
        <taxon>Bacillota</taxon>
        <taxon>Bacilli</taxon>
        <taxon>Bacillales</taxon>
        <taxon>Paenibacillaceae</taxon>
        <taxon>Paenibacillus</taxon>
    </lineage>
</organism>
<evidence type="ECO:0000256" key="1">
    <source>
        <dbReference type="ARBA" id="ARBA00022679"/>
    </source>
</evidence>
<evidence type="ECO:0000256" key="2">
    <source>
        <dbReference type="ARBA" id="ARBA00022737"/>
    </source>
</evidence>
<proteinExistence type="predicted"/>
<dbReference type="FunFam" id="3.40.250.10:FF:000035">
    <property type="entry name" value="Thiosulfate sulfurtransferase"/>
    <property type="match status" value="1"/>
</dbReference>
<dbReference type="CDD" id="cd01448">
    <property type="entry name" value="TST_Repeat_1"/>
    <property type="match status" value="1"/>
</dbReference>
<dbReference type="SUPFAM" id="SSF52821">
    <property type="entry name" value="Rhodanese/Cell cycle control phosphatase"/>
    <property type="match status" value="2"/>
</dbReference>
<evidence type="ECO:0000313" key="5">
    <source>
        <dbReference type="Proteomes" id="UP000295636"/>
    </source>
</evidence>
<gene>
    <name evidence="4" type="ORF">E1757_30570</name>
</gene>
<keyword evidence="2" id="KW-0677">Repeat</keyword>
<comment type="caution">
    <text evidence="4">The sequence shown here is derived from an EMBL/GenBank/DDBJ whole genome shotgun (WGS) entry which is preliminary data.</text>
</comment>
<dbReference type="PROSITE" id="PS50206">
    <property type="entry name" value="RHODANESE_3"/>
    <property type="match status" value="2"/>
</dbReference>
<dbReference type="GO" id="GO:0004792">
    <property type="term" value="F:thiosulfate-cyanide sulfurtransferase activity"/>
    <property type="evidence" value="ECO:0007669"/>
    <property type="project" value="InterPro"/>
</dbReference>
<dbReference type="EMBL" id="SMRT01000022">
    <property type="protein sequence ID" value="TDF92142.1"/>
    <property type="molecule type" value="Genomic_DNA"/>
</dbReference>
<dbReference type="PANTHER" id="PTHR11364">
    <property type="entry name" value="THIOSULFATE SULFERTANSFERASE"/>
    <property type="match status" value="1"/>
</dbReference>
<keyword evidence="1 4" id="KW-0808">Transferase</keyword>
<dbReference type="CDD" id="cd01449">
    <property type="entry name" value="TST_Repeat_2"/>
    <property type="match status" value="1"/>
</dbReference>
<dbReference type="InterPro" id="IPR036873">
    <property type="entry name" value="Rhodanese-like_dom_sf"/>
</dbReference>
<dbReference type="InterPro" id="IPR001307">
    <property type="entry name" value="Thiosulphate_STrfase_CS"/>
</dbReference>
<dbReference type="RefSeq" id="WP_133235438.1">
    <property type="nucleotide sequence ID" value="NZ_SMRT01000022.1"/>
</dbReference>
<dbReference type="PROSITE" id="PS00380">
    <property type="entry name" value="RHODANESE_1"/>
    <property type="match status" value="1"/>
</dbReference>
<keyword evidence="5" id="KW-1185">Reference proteome</keyword>
<reference evidence="4 5" key="1">
    <citation type="submission" date="2019-03" db="EMBL/GenBank/DDBJ databases">
        <title>This is whole genome sequence of Paenibacillus sp MS74 strain.</title>
        <authorList>
            <person name="Trinh H.N."/>
        </authorList>
    </citation>
    <scope>NUCLEOTIDE SEQUENCE [LARGE SCALE GENOMIC DNA]</scope>
    <source>
        <strain evidence="4 5">MS74</strain>
    </source>
</reference>
<dbReference type="Pfam" id="PF00581">
    <property type="entry name" value="Rhodanese"/>
    <property type="match status" value="2"/>
</dbReference>
<dbReference type="Gene3D" id="3.40.250.10">
    <property type="entry name" value="Rhodanese-like domain"/>
    <property type="match status" value="2"/>
</dbReference>
<dbReference type="AlphaFoldDB" id="A0A4R5KB62"/>
<dbReference type="InterPro" id="IPR001763">
    <property type="entry name" value="Rhodanese-like_dom"/>
</dbReference>
<accession>A0A4R5KB62</accession>
<sequence>MRHIVSQSWLFEHGTDEDVVIADCRFQLGNPAAGQEAYAVDHIPGAVYFDLERDLSGPKSEHGGRHPLPDWNDFVIKLGEAGIHNETTVIAYDDQGGAMASRLWWMLYYLGHKRVFVLDGGYARWKESGYPVSDGPANEHPTLFEPKPLEHIVVGMEDVKSRIGRPGTVLIDSREERRYMGLEEAIDPIAGHIPGAKSYFWKGGLDEQGNNWKNEAELRERFAELRDADEIIVYCGSGVTACPNVLALQEAGFPNVKLYSGSWSDWVSYKDNPVATGRE</sequence>
<feature type="domain" description="Rhodanese" evidence="3">
    <location>
        <begin position="164"/>
        <end position="275"/>
    </location>
</feature>
<evidence type="ECO:0000259" key="3">
    <source>
        <dbReference type="PROSITE" id="PS50206"/>
    </source>
</evidence>
<dbReference type="SMART" id="SM00450">
    <property type="entry name" value="RHOD"/>
    <property type="match status" value="2"/>
</dbReference>
<protein>
    <submittedName>
        <fullName evidence="4">Sulfurtransferase</fullName>
    </submittedName>
</protein>
<feature type="domain" description="Rhodanese" evidence="3">
    <location>
        <begin position="15"/>
        <end position="134"/>
    </location>
</feature>
<dbReference type="Proteomes" id="UP000295636">
    <property type="component" value="Unassembled WGS sequence"/>
</dbReference>
<dbReference type="InterPro" id="IPR045078">
    <property type="entry name" value="TST/MPST-like"/>
</dbReference>